<evidence type="ECO:0000256" key="3">
    <source>
        <dbReference type="ARBA" id="ARBA00012944"/>
    </source>
</evidence>
<comment type="catalytic activity">
    <reaction evidence="8">
        <text>a ubiquinone + NADH + 5 H(+)(in) = a ubiquinol + NAD(+) + 4 H(+)(out)</text>
        <dbReference type="Rhea" id="RHEA:29091"/>
        <dbReference type="Rhea" id="RHEA-COMP:9565"/>
        <dbReference type="Rhea" id="RHEA-COMP:9566"/>
        <dbReference type="ChEBI" id="CHEBI:15378"/>
        <dbReference type="ChEBI" id="CHEBI:16389"/>
        <dbReference type="ChEBI" id="CHEBI:17976"/>
        <dbReference type="ChEBI" id="CHEBI:57540"/>
        <dbReference type="ChEBI" id="CHEBI:57945"/>
        <dbReference type="EC" id="7.1.1.2"/>
    </reaction>
</comment>
<proteinExistence type="predicted"/>
<dbReference type="PANTHER" id="PTHR42829:SF2">
    <property type="entry name" value="NADH-UBIQUINONE OXIDOREDUCTASE CHAIN 5"/>
    <property type="match status" value="1"/>
</dbReference>
<feature type="transmembrane region" description="Helical" evidence="9">
    <location>
        <begin position="57"/>
        <end position="79"/>
    </location>
</feature>
<gene>
    <name evidence="11" type="primary">nad5</name>
</gene>
<evidence type="ECO:0000256" key="2">
    <source>
        <dbReference type="ARBA" id="ARBA00004141"/>
    </source>
</evidence>
<keyword evidence="11" id="KW-0496">Mitochondrion</keyword>
<dbReference type="GO" id="GO:0003954">
    <property type="term" value="F:NADH dehydrogenase activity"/>
    <property type="evidence" value="ECO:0007669"/>
    <property type="project" value="TreeGrafter"/>
</dbReference>
<evidence type="ECO:0000256" key="8">
    <source>
        <dbReference type="ARBA" id="ARBA00049551"/>
    </source>
</evidence>
<dbReference type="GO" id="GO:0016020">
    <property type="term" value="C:membrane"/>
    <property type="evidence" value="ECO:0007669"/>
    <property type="project" value="UniProtKB-SubCell"/>
</dbReference>
<dbReference type="EC" id="7.1.1.2" evidence="3"/>
<reference evidence="11" key="1">
    <citation type="journal article" date="2009" name="Genome Res.">
        <title>The single mitochondrial chromosome typical of animals has evolved into 18 minichromosomes in the human body louse, Pediculus humanus.</title>
        <authorList>
            <person name="Shao R."/>
            <person name="Kirkness E.F."/>
            <person name="Barker S.C."/>
        </authorList>
    </citation>
    <scope>NUCLEOTIDE SEQUENCE</scope>
    <source>
        <strain evidence="11">B2182</strain>
    </source>
</reference>
<evidence type="ECO:0000256" key="9">
    <source>
        <dbReference type="SAM" id="Phobius"/>
    </source>
</evidence>
<feature type="transmembrane region" description="Helical" evidence="9">
    <location>
        <begin position="362"/>
        <end position="387"/>
    </location>
</feature>
<comment type="function">
    <text evidence="1">Core subunit of the mitochondrial membrane respiratory chain NADH dehydrogenase (Complex I) that is believed to belong to the minimal assembly required for catalysis. Complex I functions in the transfer of electrons from NADH to the respiratory chain. The immediate electron acceptor for the enzyme is believed to be ubiquinone.</text>
</comment>
<feature type="transmembrane region" description="Helical" evidence="9">
    <location>
        <begin position="407"/>
        <end position="427"/>
    </location>
</feature>
<accession>C0ILV5</accession>
<feature type="transmembrane region" description="Helical" evidence="9">
    <location>
        <begin position="527"/>
        <end position="545"/>
    </location>
</feature>
<dbReference type="PRINTS" id="PR01434">
    <property type="entry name" value="NADHDHGNASE5"/>
</dbReference>
<evidence type="ECO:0000259" key="10">
    <source>
        <dbReference type="Pfam" id="PF00361"/>
    </source>
</evidence>
<dbReference type="GO" id="GO:0015990">
    <property type="term" value="P:electron transport coupled proton transport"/>
    <property type="evidence" value="ECO:0007669"/>
    <property type="project" value="TreeGrafter"/>
</dbReference>
<keyword evidence="6 9" id="KW-0472">Membrane</keyword>
<feature type="transmembrane region" description="Helical" evidence="9">
    <location>
        <begin position="109"/>
        <end position="130"/>
    </location>
</feature>
<feature type="transmembrane region" description="Helical" evidence="9">
    <location>
        <begin position="235"/>
        <end position="253"/>
    </location>
</feature>
<evidence type="ECO:0000256" key="1">
    <source>
        <dbReference type="ARBA" id="ARBA00003257"/>
    </source>
</evidence>
<protein>
    <recommendedName>
        <fullName evidence="3">NADH:ubiquinone reductase (H(+)-translocating)</fullName>
        <ecNumber evidence="3">7.1.1.2</ecNumber>
    </recommendedName>
    <alternativeName>
        <fullName evidence="7">NADH dehydrogenase subunit 5</fullName>
    </alternativeName>
</protein>
<feature type="transmembrane region" description="Helical" evidence="9">
    <location>
        <begin position="288"/>
        <end position="307"/>
    </location>
</feature>
<organism evidence="11">
    <name type="scientific">Pthirus pubis</name>
    <name type="common">Crab louse</name>
    <dbReference type="NCBI Taxonomy" id="121228"/>
    <lineage>
        <taxon>Eukaryota</taxon>
        <taxon>Metazoa</taxon>
        <taxon>Ecdysozoa</taxon>
        <taxon>Arthropoda</taxon>
        <taxon>Hexapoda</taxon>
        <taxon>Insecta</taxon>
        <taxon>Pterygota</taxon>
        <taxon>Neoptera</taxon>
        <taxon>Paraneoptera</taxon>
        <taxon>Psocodea</taxon>
        <taxon>Troctomorpha</taxon>
        <taxon>Phthiraptera</taxon>
        <taxon>Anoplura</taxon>
        <taxon>Pthiridae</taxon>
        <taxon>Pthirus</taxon>
    </lineage>
</organism>
<dbReference type="InterPro" id="IPR003945">
    <property type="entry name" value="NU5C-like"/>
</dbReference>
<evidence type="ECO:0000256" key="4">
    <source>
        <dbReference type="ARBA" id="ARBA00022692"/>
    </source>
</evidence>
<dbReference type="Pfam" id="PF00361">
    <property type="entry name" value="Proton_antipo_M"/>
    <property type="match status" value="1"/>
</dbReference>
<feature type="transmembrane region" description="Helical" evidence="9">
    <location>
        <begin position="86"/>
        <end position="103"/>
    </location>
</feature>
<feature type="transmembrane region" description="Helical" evidence="9">
    <location>
        <begin position="465"/>
        <end position="483"/>
    </location>
</feature>
<evidence type="ECO:0000256" key="5">
    <source>
        <dbReference type="ARBA" id="ARBA00022989"/>
    </source>
</evidence>
<dbReference type="GO" id="GO:0042773">
    <property type="term" value="P:ATP synthesis coupled electron transport"/>
    <property type="evidence" value="ECO:0007669"/>
    <property type="project" value="InterPro"/>
</dbReference>
<evidence type="ECO:0000256" key="7">
    <source>
        <dbReference type="ARBA" id="ARBA00031027"/>
    </source>
</evidence>
<feature type="transmembrane region" description="Helical" evidence="9">
    <location>
        <begin position="319"/>
        <end position="341"/>
    </location>
</feature>
<reference evidence="11" key="2">
    <citation type="submission" date="2012-04" db="EMBL/GenBank/DDBJ databases">
        <title>Evolution of extensively fragmented mitochondrial genomes in bilateral animals.</title>
        <authorList>
            <person name="Shao R."/>
            <person name="Zhu X.-Q."/>
            <person name="Herd K."/>
            <person name="Barker S.C."/>
        </authorList>
    </citation>
    <scope>NUCLEOTIDE SEQUENCE</scope>
    <source>
        <strain evidence="11">B2182</strain>
    </source>
</reference>
<dbReference type="GO" id="GO:0008137">
    <property type="term" value="F:NADH dehydrogenase (ubiquinone) activity"/>
    <property type="evidence" value="ECO:0007669"/>
    <property type="project" value="UniProtKB-EC"/>
</dbReference>
<feature type="domain" description="NADH:quinone oxidoreductase/Mrp antiporter transmembrane" evidence="10">
    <location>
        <begin position="108"/>
        <end position="375"/>
    </location>
</feature>
<sequence length="548" mass="59469">MRVSFNVSYTPFLLMLLGLCLQFLFLFIMPSSGSTYSMVMSSFSLLDLDMVFIFDRVSVMFLMMVLVVSAVVMVFGSFYMTSSLHGVAFTFSMLIFIASMVILSVTGSLFWLFLGWDGLGLSSFILIIFNKNWSSSKSGLITFLMNRLGDVLMIVASSWLLIQGSFGSGLSALGSVVFTIGCLSKSAQFPLLSWLPEAMAAPTPVSSLVHSSTLVTAGIYTLVRFGSEVSNWGSIVAFSFFSLVVSGLSALVSTDLKKVVAYSTLSHISLMIHYLSEGCIDACMLHMVMHAIFKSLLFMSVGSVIFMNSGSQDTRCLSAYGASTGLTTFALLVSLISMAGLPYLSGGFSKEVVLMHSLKFGLFSASFFLVSVFLTSSYSVRIMWILFSPSNFGLKLGLNTALFSFSLSLGVYLNMMVVFWAVWTPFWMGFMAHESSVSVLSKTLMISVASLGGCLGAWGPSFSNLLLLSLPLSSMTLPFMSVVSKMTMKASEAVTKVGFEGVVGGVLSSLSQACSTLSVKLDRMSELFLLTIPSLTMFLSLNWLVCWF</sequence>
<keyword evidence="4 9" id="KW-0812">Transmembrane</keyword>
<dbReference type="InterPro" id="IPR001750">
    <property type="entry name" value="ND/Mrp_TM"/>
</dbReference>
<feature type="transmembrane region" description="Helical" evidence="9">
    <location>
        <begin position="201"/>
        <end position="223"/>
    </location>
</feature>
<dbReference type="AlphaFoldDB" id="C0ILV5"/>
<feature type="transmembrane region" description="Helical" evidence="9">
    <location>
        <begin position="151"/>
        <end position="181"/>
    </location>
</feature>
<keyword evidence="5 9" id="KW-1133">Transmembrane helix</keyword>
<geneLocation type="mitochondrion" evidence="11"/>
<evidence type="ECO:0000313" key="11">
    <source>
        <dbReference type="EMBL" id="ACF40952.2"/>
    </source>
</evidence>
<dbReference type="PANTHER" id="PTHR42829">
    <property type="entry name" value="NADH-UBIQUINONE OXIDOREDUCTASE CHAIN 5"/>
    <property type="match status" value="1"/>
</dbReference>
<dbReference type="EMBL" id="EU219993">
    <property type="protein sequence ID" value="ACF40952.2"/>
    <property type="molecule type" value="Genomic_DNA"/>
</dbReference>
<comment type="subcellular location">
    <subcellularLocation>
        <location evidence="2">Membrane</location>
        <topology evidence="2">Multi-pass membrane protein</topology>
    </subcellularLocation>
</comment>
<evidence type="ECO:0000256" key="6">
    <source>
        <dbReference type="ARBA" id="ARBA00023136"/>
    </source>
</evidence>
<name>C0ILV5_PTHPU</name>